<name>A0A2N5MAY2_9BACI</name>
<protein>
    <submittedName>
        <fullName evidence="1">Uncharacterized protein</fullName>
    </submittedName>
</protein>
<organism evidence="1 2">
    <name type="scientific">Peribacillus deserti</name>
    <dbReference type="NCBI Taxonomy" id="673318"/>
    <lineage>
        <taxon>Bacteria</taxon>
        <taxon>Bacillati</taxon>
        <taxon>Bacillota</taxon>
        <taxon>Bacilli</taxon>
        <taxon>Bacillales</taxon>
        <taxon>Bacillaceae</taxon>
        <taxon>Peribacillus</taxon>
    </lineage>
</organism>
<keyword evidence="2" id="KW-1185">Reference proteome</keyword>
<accession>A0A2N5MAY2</accession>
<gene>
    <name evidence="1" type="ORF">CUU66_02130</name>
</gene>
<evidence type="ECO:0000313" key="1">
    <source>
        <dbReference type="EMBL" id="PLT31510.1"/>
    </source>
</evidence>
<comment type="caution">
    <text evidence="1">The sequence shown here is derived from an EMBL/GenBank/DDBJ whole genome shotgun (WGS) entry which is preliminary data.</text>
</comment>
<proteinExistence type="predicted"/>
<dbReference type="AlphaFoldDB" id="A0A2N5MAY2"/>
<reference evidence="1 2" key="1">
    <citation type="submission" date="2017-11" db="EMBL/GenBank/DDBJ databases">
        <title>Comparitive Functional Genomics of Dry Heat Resistant strains isolated from the Viking Spacecraft.</title>
        <authorList>
            <person name="Seuylemezian A."/>
            <person name="Cooper K."/>
            <person name="Vaishampayan P."/>
        </authorList>
    </citation>
    <scope>NUCLEOTIDE SEQUENCE [LARGE SCALE GENOMIC DNA]</scope>
    <source>
        <strain evidence="1 2">V1-29</strain>
    </source>
</reference>
<dbReference type="Proteomes" id="UP000234748">
    <property type="component" value="Unassembled WGS sequence"/>
</dbReference>
<dbReference type="EMBL" id="PGUY01000005">
    <property type="protein sequence ID" value="PLT31510.1"/>
    <property type="molecule type" value="Genomic_DNA"/>
</dbReference>
<evidence type="ECO:0000313" key="2">
    <source>
        <dbReference type="Proteomes" id="UP000234748"/>
    </source>
</evidence>
<dbReference type="RefSeq" id="WP_101640042.1">
    <property type="nucleotide sequence ID" value="NZ_PGUY01000005.1"/>
</dbReference>
<sequence>MESAFRKMKVDITQGNWSWYEQAIMDFLSIPKRKVTEFKEEFLANVAGTYINRDLHISIEIAIHVGQLFMKQHGGAEKKTIYMGENQFYLDDISTELYFQRIREPGSYPSRAMLCVSIHRPSQALSFKGKRKKRQIH</sequence>